<evidence type="ECO:0000313" key="1">
    <source>
        <dbReference type="EMBL" id="KAH7977847.1"/>
    </source>
</evidence>
<reference evidence="1" key="1">
    <citation type="submission" date="2020-05" db="EMBL/GenBank/DDBJ databases">
        <title>Large-scale comparative analyses of tick genomes elucidate their genetic diversity and vector capacities.</title>
        <authorList>
            <person name="Jia N."/>
            <person name="Wang J."/>
            <person name="Shi W."/>
            <person name="Du L."/>
            <person name="Sun Y."/>
            <person name="Zhan W."/>
            <person name="Jiang J."/>
            <person name="Wang Q."/>
            <person name="Zhang B."/>
            <person name="Ji P."/>
            <person name="Sakyi L.B."/>
            <person name="Cui X."/>
            <person name="Yuan T."/>
            <person name="Jiang B."/>
            <person name="Yang W."/>
            <person name="Lam T.T.-Y."/>
            <person name="Chang Q."/>
            <person name="Ding S."/>
            <person name="Wang X."/>
            <person name="Zhu J."/>
            <person name="Ruan X."/>
            <person name="Zhao L."/>
            <person name="Wei J."/>
            <person name="Que T."/>
            <person name="Du C."/>
            <person name="Cheng J."/>
            <person name="Dai P."/>
            <person name="Han X."/>
            <person name="Huang E."/>
            <person name="Gao Y."/>
            <person name="Liu J."/>
            <person name="Shao H."/>
            <person name="Ye R."/>
            <person name="Li L."/>
            <person name="Wei W."/>
            <person name="Wang X."/>
            <person name="Wang C."/>
            <person name="Yang T."/>
            <person name="Huo Q."/>
            <person name="Li W."/>
            <person name="Guo W."/>
            <person name="Chen H."/>
            <person name="Zhou L."/>
            <person name="Ni X."/>
            <person name="Tian J."/>
            <person name="Zhou Y."/>
            <person name="Sheng Y."/>
            <person name="Liu T."/>
            <person name="Pan Y."/>
            <person name="Xia L."/>
            <person name="Li J."/>
            <person name="Zhao F."/>
            <person name="Cao W."/>
        </authorList>
    </citation>
    <scope>NUCLEOTIDE SEQUENCE</scope>
    <source>
        <strain evidence="1">Dsil-2018</strain>
    </source>
</reference>
<protein>
    <submittedName>
        <fullName evidence="1">Uncharacterized protein</fullName>
    </submittedName>
</protein>
<gene>
    <name evidence="1" type="ORF">HPB49_003755</name>
</gene>
<accession>A0ACB8DTA6</accession>
<organism evidence="1 2">
    <name type="scientific">Dermacentor silvarum</name>
    <name type="common">Tick</name>
    <dbReference type="NCBI Taxonomy" id="543639"/>
    <lineage>
        <taxon>Eukaryota</taxon>
        <taxon>Metazoa</taxon>
        <taxon>Ecdysozoa</taxon>
        <taxon>Arthropoda</taxon>
        <taxon>Chelicerata</taxon>
        <taxon>Arachnida</taxon>
        <taxon>Acari</taxon>
        <taxon>Parasitiformes</taxon>
        <taxon>Ixodida</taxon>
        <taxon>Ixodoidea</taxon>
        <taxon>Ixodidae</taxon>
        <taxon>Rhipicephalinae</taxon>
        <taxon>Dermacentor</taxon>
    </lineage>
</organism>
<evidence type="ECO:0000313" key="2">
    <source>
        <dbReference type="Proteomes" id="UP000821865"/>
    </source>
</evidence>
<dbReference type="Proteomes" id="UP000821865">
    <property type="component" value="Chromosome 1"/>
</dbReference>
<sequence>MKRRQCYLDCGGNSGVADLPKTTRFRLMGTPSCDPLVTGAPSASAVSVSTATPLPQQPDCDTTPLHSLDTNGRAAEFGDDGQMEDELFSQFSDTVSGDAANGTDQFFCSGDQSGTETAYAEVDGDHEVDARNSLPPQDLLALTVNFAIEFWLSWNGLEALQKLNAYVLDRNDVPATKYLFKKYVGAGVEAARFHFYCTECLTPLAETSGKLQERNRVEGCCSVCHKNYSGHKMLRDGHFFLTLPLEQQLGSLLADTSVAAALSSQLEDIAENRDNSQMSDLTDGQIYKDIRATISRHDLTLLLNVDGAPIFKSSKYSIWPIQVTINELPPHLRSKNVLIPALWYGQSHADMTLFVKSFVEQMIQLETAGFTWKAGSQSIHSKVIELT</sequence>
<name>A0ACB8DTA6_DERSI</name>
<proteinExistence type="predicted"/>
<keyword evidence="2" id="KW-1185">Reference proteome</keyword>
<comment type="caution">
    <text evidence="1">The sequence shown here is derived from an EMBL/GenBank/DDBJ whole genome shotgun (WGS) entry which is preliminary data.</text>
</comment>
<dbReference type="EMBL" id="CM023470">
    <property type="protein sequence ID" value="KAH7977847.1"/>
    <property type="molecule type" value="Genomic_DNA"/>
</dbReference>